<accession>E9S9C9</accession>
<dbReference type="AlphaFoldDB" id="E9S9C9"/>
<keyword evidence="2" id="KW-1185">Reference proteome</keyword>
<gene>
    <name evidence="1" type="ORF">CUS_6242</name>
</gene>
<evidence type="ECO:0000313" key="2">
    <source>
        <dbReference type="Proteomes" id="UP000004259"/>
    </source>
</evidence>
<evidence type="ECO:0000313" key="1">
    <source>
        <dbReference type="EMBL" id="EGC04084.1"/>
    </source>
</evidence>
<organism evidence="1 2">
    <name type="scientific">Ruminococcus albus 8</name>
    <dbReference type="NCBI Taxonomy" id="246199"/>
    <lineage>
        <taxon>Bacteria</taxon>
        <taxon>Bacillati</taxon>
        <taxon>Bacillota</taxon>
        <taxon>Clostridia</taxon>
        <taxon>Eubacteriales</taxon>
        <taxon>Oscillospiraceae</taxon>
        <taxon>Ruminococcus</taxon>
    </lineage>
</organism>
<dbReference type="EMBL" id="ADKM02000040">
    <property type="protein sequence ID" value="EGC04084.1"/>
    <property type="molecule type" value="Genomic_DNA"/>
</dbReference>
<dbReference type="Proteomes" id="UP000004259">
    <property type="component" value="Unassembled WGS sequence"/>
</dbReference>
<reference evidence="1 2" key="1">
    <citation type="submission" date="2011-02" db="EMBL/GenBank/DDBJ databases">
        <authorList>
            <person name="Nelson K.E."/>
            <person name="Sutton G."/>
            <person name="Torralba M."/>
            <person name="Durkin S."/>
            <person name="Harkins D."/>
            <person name="Montgomery R."/>
            <person name="Ziemer C."/>
            <person name="Klaassens E."/>
            <person name="Ocuiv P."/>
            <person name="Morrison M."/>
        </authorList>
    </citation>
    <scope>NUCLEOTIDE SEQUENCE [LARGE SCALE GENOMIC DNA]</scope>
    <source>
        <strain evidence="1 2">8</strain>
    </source>
</reference>
<name>E9S9C9_RUMAL</name>
<dbReference type="RefSeq" id="WP_002847581.1">
    <property type="nucleotide sequence ID" value="NZ_ADKM02000040.1"/>
</dbReference>
<proteinExistence type="predicted"/>
<sequence>MKINEKALRNAVIRINADNDAGGYTLLLAWLLLRDDKAAVLIDRREKADSGNEVLMFDLNGRQCFGQHCERTVDESYFEATDFFERAYIGGAEDVITAESEDMDGLIAEELREIYSMYENEDKFVREVPIKEVRYVCSIFKLNMLFGIDTDELCDSFFLRYGVLDENGSTVQYHDVEYLPDDEQPYGCLYIDDIILDGKE</sequence>
<comment type="caution">
    <text evidence="1">The sequence shown here is derived from an EMBL/GenBank/DDBJ whole genome shotgun (WGS) entry which is preliminary data.</text>
</comment>
<protein>
    <submittedName>
        <fullName evidence="1">Uncharacterized protein</fullName>
    </submittedName>
</protein>
<dbReference type="STRING" id="246199.CUS_6242"/>